<feature type="compositionally biased region" description="Basic and acidic residues" evidence="1">
    <location>
        <begin position="611"/>
        <end position="620"/>
    </location>
</feature>
<dbReference type="PANTHER" id="PTHR11188:SF174">
    <property type="entry name" value="ARRESTIN-RELATED TRAFFICKING ADAPTER 10-RELATED"/>
    <property type="match status" value="1"/>
</dbReference>
<dbReference type="AlphaFoldDB" id="A0A875S8C5"/>
<feature type="region of interest" description="Disordered" evidence="1">
    <location>
        <begin position="885"/>
        <end position="919"/>
    </location>
</feature>
<feature type="domain" description="Arrestin C-terminal-like" evidence="2">
    <location>
        <begin position="288"/>
        <end position="447"/>
    </location>
</feature>
<evidence type="ECO:0000313" key="4">
    <source>
        <dbReference type="Proteomes" id="UP000662931"/>
    </source>
</evidence>
<keyword evidence="4" id="KW-1185">Reference proteome</keyword>
<feature type="compositionally biased region" description="Low complexity" evidence="1">
    <location>
        <begin position="575"/>
        <end position="588"/>
    </location>
</feature>
<dbReference type="GO" id="GO:0031625">
    <property type="term" value="F:ubiquitin protein ligase binding"/>
    <property type="evidence" value="ECO:0007669"/>
    <property type="project" value="TreeGrafter"/>
</dbReference>
<feature type="compositionally biased region" description="Acidic residues" evidence="1">
    <location>
        <begin position="688"/>
        <end position="708"/>
    </location>
</feature>
<feature type="compositionally biased region" description="Polar residues" evidence="1">
    <location>
        <begin position="901"/>
        <end position="910"/>
    </location>
</feature>
<dbReference type="Gene3D" id="2.60.40.640">
    <property type="match status" value="1"/>
</dbReference>
<feature type="region of interest" description="Disordered" evidence="1">
    <location>
        <begin position="545"/>
        <end position="656"/>
    </location>
</feature>
<dbReference type="InterPro" id="IPR011022">
    <property type="entry name" value="Arrestin_C-like"/>
</dbReference>
<reference evidence="3" key="1">
    <citation type="submission" date="2020-10" db="EMBL/GenBank/DDBJ databases">
        <authorList>
            <person name="Roach M.J.R."/>
        </authorList>
    </citation>
    <scope>NUCLEOTIDE SEQUENCE</scope>
    <source>
        <strain evidence="3">CBS 1945</strain>
    </source>
</reference>
<dbReference type="GeneID" id="62196725"/>
<dbReference type="OrthoDB" id="2238745at2759"/>
<dbReference type="InterPro" id="IPR014756">
    <property type="entry name" value="Ig_E-set"/>
</dbReference>
<accession>A0A875S8C5</accession>
<evidence type="ECO:0000259" key="2">
    <source>
        <dbReference type="SMART" id="SM01017"/>
    </source>
</evidence>
<evidence type="ECO:0000313" key="3">
    <source>
        <dbReference type="EMBL" id="QPG75939.1"/>
    </source>
</evidence>
<feature type="compositionally biased region" description="Low complexity" evidence="1">
    <location>
        <begin position="634"/>
        <end position="654"/>
    </location>
</feature>
<dbReference type="EMBL" id="CP064815">
    <property type="protein sequence ID" value="QPG75939.1"/>
    <property type="molecule type" value="Genomic_DNA"/>
</dbReference>
<name>A0A875S8C5_EENNA</name>
<dbReference type="GO" id="GO:0070086">
    <property type="term" value="P:ubiquitin-dependent endocytosis"/>
    <property type="evidence" value="ECO:0007669"/>
    <property type="project" value="TreeGrafter"/>
</dbReference>
<proteinExistence type="predicted"/>
<feature type="compositionally biased region" description="Polar residues" evidence="1">
    <location>
        <begin position="736"/>
        <end position="779"/>
    </location>
</feature>
<dbReference type="GO" id="GO:0030674">
    <property type="term" value="F:protein-macromolecule adaptor activity"/>
    <property type="evidence" value="ECO:0007669"/>
    <property type="project" value="TreeGrafter"/>
</dbReference>
<dbReference type="Pfam" id="PF02752">
    <property type="entry name" value="Arrestin_C"/>
    <property type="match status" value="1"/>
</dbReference>
<dbReference type="SMART" id="SM01017">
    <property type="entry name" value="Arrestin_C"/>
    <property type="match status" value="1"/>
</dbReference>
<evidence type="ECO:0000256" key="1">
    <source>
        <dbReference type="SAM" id="MobiDB-lite"/>
    </source>
</evidence>
<dbReference type="Proteomes" id="UP000662931">
    <property type="component" value="Chromosome 4"/>
</dbReference>
<feature type="compositionally biased region" description="Basic and acidic residues" evidence="1">
    <location>
        <begin position="591"/>
        <end position="604"/>
    </location>
</feature>
<dbReference type="PANTHER" id="PTHR11188">
    <property type="entry name" value="ARRESTIN DOMAIN CONTAINING PROTEIN"/>
    <property type="match status" value="1"/>
</dbReference>
<feature type="region of interest" description="Disordered" evidence="1">
    <location>
        <begin position="187"/>
        <end position="207"/>
    </location>
</feature>
<dbReference type="InterPro" id="IPR014752">
    <property type="entry name" value="Arrestin-like_C"/>
</dbReference>
<feature type="region of interest" description="Disordered" evidence="1">
    <location>
        <begin position="688"/>
        <end position="792"/>
    </location>
</feature>
<dbReference type="InterPro" id="IPR050357">
    <property type="entry name" value="Arrestin_domain-protein"/>
</dbReference>
<organism evidence="3 4">
    <name type="scientific">Eeniella nana</name>
    <name type="common">Yeast</name>
    <name type="synonym">Brettanomyces nanus</name>
    <dbReference type="NCBI Taxonomy" id="13502"/>
    <lineage>
        <taxon>Eukaryota</taxon>
        <taxon>Fungi</taxon>
        <taxon>Dikarya</taxon>
        <taxon>Ascomycota</taxon>
        <taxon>Saccharomycotina</taxon>
        <taxon>Pichiomycetes</taxon>
        <taxon>Pichiales</taxon>
        <taxon>Pichiaceae</taxon>
        <taxon>Brettanomyces</taxon>
    </lineage>
</organism>
<dbReference type="KEGG" id="bnn:FOA43_003325"/>
<gene>
    <name evidence="3" type="ORF">FOA43_003325</name>
</gene>
<protein>
    <recommendedName>
        <fullName evidence="2">Arrestin C-terminal-like domain-containing protein</fullName>
    </recommendedName>
</protein>
<dbReference type="RefSeq" id="XP_038779504.1">
    <property type="nucleotide sequence ID" value="XM_038923576.1"/>
</dbReference>
<sequence length="942" mass="104661">MSGLITSPLFPVEGLSTETLIKLPTKPNAASTSVKLYIIYAEPRLYLEGFSSNEIASRPPTVLRGCLFIRILKPVRIKTIAMKLEGVARTDWPEGIPPKKVEHMESKSVLSHTWPFFNYNNIYPVTDHSRMNADLFVPKSGGPDIDAFSLDSTLSPVSSNSTLDLHSMKSHSSFVGTAHANLLRHLSSSPDPELQSSTSRTRSRSDVSDNKLFIPGDYIYSFEQLFPASLPESMTLTFGCVHYSIEASLERSGAFKTNLYARRPVNIVRAPCSDSSEENEPIVINRDWEDRLHYEIVISSKQVILNSFLPISFRLTPLDKIRIHRLRIYITEHLEYFCHDKHVHRAEPPKKILLLEHKPPAGLDNLLAVGDDEIGGVQLDFQVYIPEYYGERYRIHPETCYDDIQSHHWIKICVRLSKLEPTPEDPNKRKHYELSIDSPIHILSTHCAHANTLLPSYDEQIREDVGVSDRRENLVDMNMSPNTGMILKSNLYRPDATIPVEMLSPQAKPFSPLVSPELNSINPELRFDFEMKPIDLLKTLSTVSRPLAPLGGPPPPFKEATTDNPPTYEEAVHGSTSSSSSSSSVSTSFRTEIEPNGRSRIERSRRGHRSLRADTYRDSADLGDMEGNFHLKVTPIRSRSTSSSPPPTLSQFSSKSRLVSTSLVPGMHFYSHTSNPSSPAIDAALEDSLGEDGDQPEDENEEEDEESKDEIHSPKSNTSATAAGSPKSTERDRTLSRSSTPTITRIQSNQLPLPTRIKTTSSSQLDGRRVSTSSTNSAGGISMGSEDPLMKRPLLSNDADLTVPPLYSVSANQSNPALLLRNGSIVTNLNYPEDPDSSMDISAMLGSSMDKDKNPIMPVGFDLAEGMGSNEIDRMWRPFVFNSSSSRPPQVLPLSHRKTTNKYSTGTKSMASRDVSEDRRKISFGVEPVLATLSGNQSSDEE</sequence>
<dbReference type="GO" id="GO:0005829">
    <property type="term" value="C:cytosol"/>
    <property type="evidence" value="ECO:0007669"/>
    <property type="project" value="TreeGrafter"/>
</dbReference>
<dbReference type="SUPFAM" id="SSF81296">
    <property type="entry name" value="E set domains"/>
    <property type="match status" value="1"/>
</dbReference>